<dbReference type="InterPro" id="IPR055357">
    <property type="entry name" value="LRR_At1g61320_AtMIF1"/>
</dbReference>
<dbReference type="Gene3D" id="3.80.10.10">
    <property type="entry name" value="Ribonuclease Inhibitor"/>
    <property type="match status" value="1"/>
</dbReference>
<dbReference type="AlphaFoldDB" id="A0A0A9HGZ0"/>
<sequence>MPLQDAARAACVSHTFLRSWRCYPKLTFTNETLGLKRRAGGKGDIARGFTSKVDHILKKHSGIGLKKLWLQIHDYCDVKCYLNSWLQIAISPGIEEVALLLPSYYNLQCSLLFNGRGNSIRDLYLTNCAFRPTVVFDCLRSLAKLHLYQVRITGDELGCLLSNSFLLEHLELRNCSELICLKIPFCLVQLSFLSVVACQMLQKIEIKAPNLSTFRFYNDPVQLSLGESSQMKDLNMKFSHKPNSVSYAITKLPYIVPHLETLAISSFCERVNTPMVANKFLHLKYLEIYLASGCEAFFPAYDYLSLVSFLDASPVLETFILSVHQDDMKHDSVFEYASHMRQMPEHKHGRLKNVQIIGFCSAKSMVELTCHILENATSLESLTVDTIYDEEDDDHIGRCSVRKTGKCSRITRHMIIEAHRALKAIKRYILGKVPATVKLNVREPCRWCHAIKL</sequence>
<dbReference type="Pfam" id="PF23622">
    <property type="entry name" value="LRR_At1g61320_AtMIF1"/>
    <property type="match status" value="1"/>
</dbReference>
<proteinExistence type="predicted"/>
<reference evidence="2" key="1">
    <citation type="submission" date="2014-09" db="EMBL/GenBank/DDBJ databases">
        <authorList>
            <person name="Magalhaes I.L.F."/>
            <person name="Oliveira U."/>
            <person name="Santos F.R."/>
            <person name="Vidigal T.H.D.A."/>
            <person name="Brescovit A.D."/>
            <person name="Santos A.J."/>
        </authorList>
    </citation>
    <scope>NUCLEOTIDE SEQUENCE</scope>
    <source>
        <tissue evidence="2">Shoot tissue taken approximately 20 cm above the soil surface</tissue>
    </source>
</reference>
<dbReference type="EMBL" id="GBRH01161436">
    <property type="protein sequence ID" value="JAE36460.1"/>
    <property type="molecule type" value="Transcribed_RNA"/>
</dbReference>
<evidence type="ECO:0000259" key="1">
    <source>
        <dbReference type="Pfam" id="PF23622"/>
    </source>
</evidence>
<dbReference type="InterPro" id="IPR032675">
    <property type="entry name" value="LRR_dom_sf"/>
</dbReference>
<dbReference type="SUPFAM" id="SSF52058">
    <property type="entry name" value="L domain-like"/>
    <property type="match status" value="1"/>
</dbReference>
<organism evidence="2">
    <name type="scientific">Arundo donax</name>
    <name type="common">Giant reed</name>
    <name type="synonym">Donax arundinaceus</name>
    <dbReference type="NCBI Taxonomy" id="35708"/>
    <lineage>
        <taxon>Eukaryota</taxon>
        <taxon>Viridiplantae</taxon>
        <taxon>Streptophyta</taxon>
        <taxon>Embryophyta</taxon>
        <taxon>Tracheophyta</taxon>
        <taxon>Spermatophyta</taxon>
        <taxon>Magnoliopsida</taxon>
        <taxon>Liliopsida</taxon>
        <taxon>Poales</taxon>
        <taxon>Poaceae</taxon>
        <taxon>PACMAD clade</taxon>
        <taxon>Arundinoideae</taxon>
        <taxon>Arundineae</taxon>
        <taxon>Arundo</taxon>
    </lineage>
</organism>
<dbReference type="InterPro" id="IPR053772">
    <property type="entry name" value="At1g61320/At1g61330-like"/>
</dbReference>
<feature type="domain" description="At1g61320/AtMIF1 LRR" evidence="1">
    <location>
        <begin position="56"/>
        <end position="445"/>
    </location>
</feature>
<dbReference type="PANTHER" id="PTHR34145">
    <property type="entry name" value="OS02G0105600 PROTEIN"/>
    <property type="match status" value="1"/>
</dbReference>
<evidence type="ECO:0000313" key="2">
    <source>
        <dbReference type="EMBL" id="JAE36460.1"/>
    </source>
</evidence>
<name>A0A0A9HGZ0_ARUDO</name>
<protein>
    <recommendedName>
        <fullName evidence="1">At1g61320/AtMIF1 LRR domain-containing protein</fullName>
    </recommendedName>
</protein>
<accession>A0A0A9HGZ0</accession>
<reference evidence="2" key="2">
    <citation type="journal article" date="2015" name="Data Brief">
        <title>Shoot transcriptome of the giant reed, Arundo donax.</title>
        <authorList>
            <person name="Barrero R.A."/>
            <person name="Guerrero F.D."/>
            <person name="Moolhuijzen P."/>
            <person name="Goolsby J.A."/>
            <person name="Tidwell J."/>
            <person name="Bellgard S.E."/>
            <person name="Bellgard M.I."/>
        </authorList>
    </citation>
    <scope>NUCLEOTIDE SEQUENCE</scope>
    <source>
        <tissue evidence="2">Shoot tissue taken approximately 20 cm above the soil surface</tissue>
    </source>
</reference>
<dbReference type="PANTHER" id="PTHR34145:SF56">
    <property type="entry name" value="F-BOX DOMAIN-CONTAINING PROTEIN"/>
    <property type="match status" value="1"/>
</dbReference>